<keyword evidence="1" id="KW-0732">Signal</keyword>
<sequence length="309" mass="34727">MGKSKKRVLKITAMSIGLAAMLGFAQSAGAATYEVKSGDTLYRIATENNITVNELKQMNKLTSNIIYPGQTLQVKDGMLVSYQVKKGDTLYSISRSYNMTVDELKQINNLENNIIYPAQMLKVKDANAVKYEVKKGDTLFSISRSHNMTVAELKQMNNLTSNLIFPGQKLAVSKSATINKEVKLNVQSGFQFVKEEPGIYQLFSNRDNGFFARVQLVDNQATLSSMKNEAKQYLQVTGSVREVKNVSQLHSFYKNNELYLTSENGKVRQSVVVKKINGQYVKITLHLPDKEEAEDITPRLLNQLQTITF</sequence>
<evidence type="ECO:0000313" key="3">
    <source>
        <dbReference type="EMBL" id="MCL7748620.1"/>
    </source>
</evidence>
<organism evidence="3 4">
    <name type="scientific">Halalkalibacter alkaliphilus</name>
    <dbReference type="NCBI Taxonomy" id="2917993"/>
    <lineage>
        <taxon>Bacteria</taxon>
        <taxon>Bacillati</taxon>
        <taxon>Bacillota</taxon>
        <taxon>Bacilli</taxon>
        <taxon>Bacillales</taxon>
        <taxon>Bacillaceae</taxon>
        <taxon>Halalkalibacter</taxon>
    </lineage>
</organism>
<name>A0A9X2CUK5_9BACI</name>
<dbReference type="PROSITE" id="PS51782">
    <property type="entry name" value="LYSM"/>
    <property type="match status" value="3"/>
</dbReference>
<comment type="caution">
    <text evidence="3">The sequence shown here is derived from an EMBL/GenBank/DDBJ whole genome shotgun (WGS) entry which is preliminary data.</text>
</comment>
<dbReference type="CDD" id="cd00118">
    <property type="entry name" value="LysM"/>
    <property type="match status" value="3"/>
</dbReference>
<dbReference type="SUPFAM" id="SSF54106">
    <property type="entry name" value="LysM domain"/>
    <property type="match status" value="3"/>
</dbReference>
<dbReference type="InterPro" id="IPR018392">
    <property type="entry name" value="LysM"/>
</dbReference>
<dbReference type="Proteomes" id="UP001139150">
    <property type="component" value="Unassembled WGS sequence"/>
</dbReference>
<keyword evidence="4" id="KW-1185">Reference proteome</keyword>
<dbReference type="InterPro" id="IPR036779">
    <property type="entry name" value="LysM_dom_sf"/>
</dbReference>
<dbReference type="AlphaFoldDB" id="A0A9X2CUK5"/>
<accession>A0A9X2CUK5</accession>
<dbReference type="GO" id="GO:0008932">
    <property type="term" value="F:lytic endotransglycosylase activity"/>
    <property type="evidence" value="ECO:0007669"/>
    <property type="project" value="TreeGrafter"/>
</dbReference>
<feature type="signal peptide" evidence="1">
    <location>
        <begin position="1"/>
        <end position="30"/>
    </location>
</feature>
<evidence type="ECO:0000256" key="1">
    <source>
        <dbReference type="SAM" id="SignalP"/>
    </source>
</evidence>
<feature type="domain" description="LysM" evidence="2">
    <location>
        <begin position="31"/>
        <end position="74"/>
    </location>
</feature>
<dbReference type="PANTHER" id="PTHR33734">
    <property type="entry name" value="LYSM DOMAIN-CONTAINING GPI-ANCHORED PROTEIN 2"/>
    <property type="match status" value="1"/>
</dbReference>
<dbReference type="Pfam" id="PF01476">
    <property type="entry name" value="LysM"/>
    <property type="match status" value="3"/>
</dbReference>
<feature type="chain" id="PRO_5040836494" evidence="1">
    <location>
        <begin position="31"/>
        <end position="309"/>
    </location>
</feature>
<reference evidence="3" key="1">
    <citation type="submission" date="2022-02" db="EMBL/GenBank/DDBJ databases">
        <title>Halalkalibacter sp. nov. isolated from Lonar Lake, India.</title>
        <authorList>
            <person name="Joshi A."/>
            <person name="Thite S."/>
            <person name="Lodha T."/>
        </authorList>
    </citation>
    <scope>NUCLEOTIDE SEQUENCE</scope>
    <source>
        <strain evidence="3">MEB205</strain>
    </source>
</reference>
<feature type="domain" description="LysM" evidence="2">
    <location>
        <begin position="80"/>
        <end position="123"/>
    </location>
</feature>
<evidence type="ECO:0000259" key="2">
    <source>
        <dbReference type="PROSITE" id="PS51782"/>
    </source>
</evidence>
<dbReference type="PANTHER" id="PTHR33734:SF22">
    <property type="entry name" value="MEMBRANE-BOUND LYTIC MUREIN TRANSGLYCOSYLASE D"/>
    <property type="match status" value="1"/>
</dbReference>
<feature type="domain" description="LysM" evidence="2">
    <location>
        <begin position="129"/>
        <end position="172"/>
    </location>
</feature>
<proteinExistence type="predicted"/>
<dbReference type="SMART" id="SM00257">
    <property type="entry name" value="LysM"/>
    <property type="match status" value="3"/>
</dbReference>
<dbReference type="EMBL" id="JAKRYL010000017">
    <property type="protein sequence ID" value="MCL7748620.1"/>
    <property type="molecule type" value="Genomic_DNA"/>
</dbReference>
<evidence type="ECO:0000313" key="4">
    <source>
        <dbReference type="Proteomes" id="UP001139150"/>
    </source>
</evidence>
<dbReference type="Gene3D" id="3.10.350.10">
    <property type="entry name" value="LysM domain"/>
    <property type="match status" value="3"/>
</dbReference>
<protein>
    <submittedName>
        <fullName evidence="3">LysM peptidoglycan-binding domain-containing protein</fullName>
    </submittedName>
</protein>
<dbReference type="RefSeq" id="WP_250097508.1">
    <property type="nucleotide sequence ID" value="NZ_JAKRYL010000017.1"/>
</dbReference>
<gene>
    <name evidence="3" type="ORF">MF646_15955</name>
</gene>